<dbReference type="AlphaFoldDB" id="A0A3M2JP67"/>
<dbReference type="Gene3D" id="3.40.50.300">
    <property type="entry name" value="P-loop containing nucleotide triphosphate hydrolases"/>
    <property type="match status" value="2"/>
</dbReference>
<dbReference type="SMART" id="SM00382">
    <property type="entry name" value="AAA"/>
    <property type="match status" value="2"/>
</dbReference>
<feature type="region of interest" description="Disordered" evidence="3">
    <location>
        <begin position="40"/>
        <end position="68"/>
    </location>
</feature>
<evidence type="ECO:0000313" key="6">
    <source>
        <dbReference type="Proteomes" id="UP000269289"/>
    </source>
</evidence>
<dbReference type="GO" id="GO:0005524">
    <property type="term" value="F:ATP binding"/>
    <property type="evidence" value="ECO:0007669"/>
    <property type="project" value="UniProtKB-KW"/>
</dbReference>
<dbReference type="InterPro" id="IPR003439">
    <property type="entry name" value="ABC_transporter-like_ATP-bd"/>
</dbReference>
<dbReference type="Proteomes" id="UP000269289">
    <property type="component" value="Unassembled WGS sequence"/>
</dbReference>
<dbReference type="PANTHER" id="PTHR43038">
    <property type="entry name" value="ATP-BINDING CASSETTE, SUB-FAMILY H, MEMBER 1"/>
    <property type="match status" value="1"/>
</dbReference>
<evidence type="ECO:0000256" key="2">
    <source>
        <dbReference type="ARBA" id="ARBA00022840"/>
    </source>
</evidence>
<dbReference type="InterPro" id="IPR027417">
    <property type="entry name" value="P-loop_NTPase"/>
</dbReference>
<gene>
    <name evidence="5" type="ORF">EBM89_08535</name>
</gene>
<dbReference type="InterPro" id="IPR017871">
    <property type="entry name" value="ABC_transporter-like_CS"/>
</dbReference>
<dbReference type="PROSITE" id="PS00211">
    <property type="entry name" value="ABC_TRANSPORTER_1"/>
    <property type="match status" value="1"/>
</dbReference>
<proteinExistence type="predicted"/>
<sequence>MDRVRAAAHLVREDLAGRHAAGRRARLALAAVDDPVRHGRARVRRGRAAVPGVDHAPPEPRRTRRGGVPVTAGARVGATWGLTGVTVRAGGRTVLDDVTLAVPPGEVTAVVGGDGAGKSTLARLLVGRVLPDSGTVAAPGRARTGYLPATSGVWADLSVAEHVDLVASAARLDPATTRTRAAALLGAAGLADVPDRLGRALSGGMRQKLGFCLALLPAPDLVVLDEPSTGVDPVSRVDLWRMMSAAAADGVAVLLTTTYLDEAERAATVLVLDAGAEVYRGDPAGAAGVVRGAVAVLDAAPADGTPVWRRGRTFHALVRRAAGAAPADLEDAVIALALEHGGAATRARPRPPCRPPVADDVPAVVARHVVTTLGDVRAVDEVDLDVHPGEVVGLLGANGAGKTTLIRTLLGLLTPTSGTVTVLGGTPDRGVRRQIGYVPQGLGLAADLTVAENLAFVAAVYGLPGAPEPPPDLAGLRDRLVGDLGLGLQRRLAFAAALAHRPGLLVLDEPTSGVDPLARAALWDTVHEQAEAGAAVLVTTHYMQEAEQCDRLLLLSRGRAVGGGTLDAVLAGATSVEVRAAGWQAAFAALGAAGLPVTVAGRVVRVAGVEAGAVEGALAAAGVAGEVRVVPARLEEVLVLAES</sequence>
<keyword evidence="2 5" id="KW-0067">ATP-binding</keyword>
<dbReference type="Pfam" id="PF00005">
    <property type="entry name" value="ABC_tran"/>
    <property type="match status" value="2"/>
</dbReference>
<reference evidence="5 6" key="1">
    <citation type="submission" date="2018-10" db="EMBL/GenBank/DDBJ databases">
        <title>Isolation, diversity and antifungal activity of actinobacteria from wheat.</title>
        <authorList>
            <person name="Han C."/>
        </authorList>
    </citation>
    <scope>NUCLEOTIDE SEQUENCE [LARGE SCALE GENOMIC DNA]</scope>
    <source>
        <strain evidence="5 6">NEAU-YY56</strain>
    </source>
</reference>
<dbReference type="InterPro" id="IPR003593">
    <property type="entry name" value="AAA+_ATPase"/>
</dbReference>
<dbReference type="GO" id="GO:0016887">
    <property type="term" value="F:ATP hydrolysis activity"/>
    <property type="evidence" value="ECO:0007669"/>
    <property type="project" value="InterPro"/>
</dbReference>
<keyword evidence="1" id="KW-0547">Nucleotide-binding</keyword>
<keyword evidence="6" id="KW-1185">Reference proteome</keyword>
<evidence type="ECO:0000313" key="5">
    <source>
        <dbReference type="EMBL" id="RMI12475.1"/>
    </source>
</evidence>
<organism evidence="5 6">
    <name type="scientific">Cellulomonas triticagri</name>
    <dbReference type="NCBI Taxonomy" id="2483352"/>
    <lineage>
        <taxon>Bacteria</taxon>
        <taxon>Bacillati</taxon>
        <taxon>Actinomycetota</taxon>
        <taxon>Actinomycetes</taxon>
        <taxon>Micrococcales</taxon>
        <taxon>Cellulomonadaceae</taxon>
        <taxon>Cellulomonas</taxon>
    </lineage>
</organism>
<feature type="domain" description="ABC transporter" evidence="4">
    <location>
        <begin position="364"/>
        <end position="582"/>
    </location>
</feature>
<evidence type="ECO:0000259" key="4">
    <source>
        <dbReference type="PROSITE" id="PS50893"/>
    </source>
</evidence>
<evidence type="ECO:0000256" key="3">
    <source>
        <dbReference type="SAM" id="MobiDB-lite"/>
    </source>
</evidence>
<accession>A0A3M2JP67</accession>
<protein>
    <submittedName>
        <fullName evidence="5">ABC transporter ATP-binding protein</fullName>
    </submittedName>
</protein>
<dbReference type="PANTHER" id="PTHR43038:SF3">
    <property type="entry name" value="ABC TRANSPORTER G FAMILY MEMBER 20 ISOFORM X1"/>
    <property type="match status" value="1"/>
</dbReference>
<dbReference type="SUPFAM" id="SSF52540">
    <property type="entry name" value="P-loop containing nucleoside triphosphate hydrolases"/>
    <property type="match status" value="2"/>
</dbReference>
<dbReference type="CDD" id="cd03230">
    <property type="entry name" value="ABC_DR_subfamily_A"/>
    <property type="match status" value="2"/>
</dbReference>
<evidence type="ECO:0000256" key="1">
    <source>
        <dbReference type="ARBA" id="ARBA00022741"/>
    </source>
</evidence>
<dbReference type="EMBL" id="RFFI01000037">
    <property type="protein sequence ID" value="RMI12475.1"/>
    <property type="molecule type" value="Genomic_DNA"/>
</dbReference>
<dbReference type="PROSITE" id="PS50893">
    <property type="entry name" value="ABC_TRANSPORTER_2"/>
    <property type="match status" value="2"/>
</dbReference>
<feature type="domain" description="ABC transporter" evidence="4">
    <location>
        <begin position="80"/>
        <end position="299"/>
    </location>
</feature>
<comment type="caution">
    <text evidence="5">The sequence shown here is derived from an EMBL/GenBank/DDBJ whole genome shotgun (WGS) entry which is preliminary data.</text>
</comment>
<name>A0A3M2JP67_9CELL</name>